<evidence type="ECO:0000256" key="4">
    <source>
        <dbReference type="SAM" id="MobiDB-lite"/>
    </source>
</evidence>
<reference evidence="6" key="1">
    <citation type="submission" date="2016-10" db="EMBL/GenBank/DDBJ databases">
        <title>Sequence of Gallionella enrichment culture.</title>
        <authorList>
            <person name="Poehlein A."/>
            <person name="Muehling M."/>
            <person name="Daniel R."/>
        </authorList>
    </citation>
    <scope>NUCLEOTIDE SEQUENCE</scope>
</reference>
<dbReference type="Pfam" id="PF00565">
    <property type="entry name" value="SNase"/>
    <property type="match status" value="1"/>
</dbReference>
<dbReference type="PROSITE" id="PS50830">
    <property type="entry name" value="TNASE_3"/>
    <property type="match status" value="1"/>
</dbReference>
<protein>
    <recommendedName>
        <fullName evidence="5">TNase-like domain-containing protein</fullName>
    </recommendedName>
</protein>
<dbReference type="InterPro" id="IPR035437">
    <property type="entry name" value="SNase_OB-fold_sf"/>
</dbReference>
<keyword evidence="3" id="KW-0378">Hydrolase</keyword>
<keyword evidence="2" id="KW-0255">Endonuclease</keyword>
<keyword evidence="1" id="KW-0540">Nuclease</keyword>
<dbReference type="Gene3D" id="2.40.50.90">
    <property type="match status" value="1"/>
</dbReference>
<sequence>MNTRQLLAGLGQGAGVLALVFGGVAGAQAEVFMAIATAVPDGDTLWVQPDSGAPRRKLRLLGIDAPEICQTGGAAARQALRRLVGRNRLRIVVNFNDDYARGLARIEVNGQDVAAAMVRSGNAWSYAWRGRSGPYAEQEAAARRAQAGLFAQPQPERPRDFRQHHGSCYRQDADGSFRIK</sequence>
<dbReference type="InterPro" id="IPR016071">
    <property type="entry name" value="Staphylococal_nuclease_OB-fold"/>
</dbReference>
<dbReference type="PANTHER" id="PTHR12302:SF3">
    <property type="entry name" value="SERINE_THREONINE-PROTEIN KINASE 31"/>
    <property type="match status" value="1"/>
</dbReference>
<proteinExistence type="predicted"/>
<feature type="compositionally biased region" description="Basic and acidic residues" evidence="4">
    <location>
        <begin position="171"/>
        <end position="180"/>
    </location>
</feature>
<dbReference type="GO" id="GO:0016787">
    <property type="term" value="F:hydrolase activity"/>
    <property type="evidence" value="ECO:0007669"/>
    <property type="project" value="UniProtKB-KW"/>
</dbReference>
<dbReference type="SMART" id="SM00318">
    <property type="entry name" value="SNc"/>
    <property type="match status" value="1"/>
</dbReference>
<evidence type="ECO:0000256" key="3">
    <source>
        <dbReference type="ARBA" id="ARBA00022801"/>
    </source>
</evidence>
<feature type="domain" description="TNase-like" evidence="5">
    <location>
        <begin position="30"/>
        <end position="152"/>
    </location>
</feature>
<name>A0A1J5P811_9ZZZZ</name>
<evidence type="ECO:0000259" key="5">
    <source>
        <dbReference type="PROSITE" id="PS50830"/>
    </source>
</evidence>
<dbReference type="EMBL" id="MLJW01005751">
    <property type="protein sequence ID" value="OIQ67713.1"/>
    <property type="molecule type" value="Genomic_DNA"/>
</dbReference>
<feature type="region of interest" description="Disordered" evidence="4">
    <location>
        <begin position="150"/>
        <end position="180"/>
    </location>
</feature>
<evidence type="ECO:0000256" key="2">
    <source>
        <dbReference type="ARBA" id="ARBA00022759"/>
    </source>
</evidence>
<gene>
    <name evidence="6" type="ORF">GALL_507050</name>
</gene>
<evidence type="ECO:0000256" key="1">
    <source>
        <dbReference type="ARBA" id="ARBA00022722"/>
    </source>
</evidence>
<comment type="caution">
    <text evidence="6">The sequence shown here is derived from an EMBL/GenBank/DDBJ whole genome shotgun (WGS) entry which is preliminary data.</text>
</comment>
<dbReference type="AlphaFoldDB" id="A0A1J5P811"/>
<dbReference type="SUPFAM" id="SSF50199">
    <property type="entry name" value="Staphylococcal nuclease"/>
    <property type="match status" value="1"/>
</dbReference>
<evidence type="ECO:0000313" key="6">
    <source>
        <dbReference type="EMBL" id="OIQ67713.1"/>
    </source>
</evidence>
<dbReference type="PANTHER" id="PTHR12302">
    <property type="entry name" value="EBNA2 BINDING PROTEIN P100"/>
    <property type="match status" value="1"/>
</dbReference>
<dbReference type="GO" id="GO:0004519">
    <property type="term" value="F:endonuclease activity"/>
    <property type="evidence" value="ECO:0007669"/>
    <property type="project" value="UniProtKB-KW"/>
</dbReference>
<accession>A0A1J5P811</accession>
<organism evidence="6">
    <name type="scientific">mine drainage metagenome</name>
    <dbReference type="NCBI Taxonomy" id="410659"/>
    <lineage>
        <taxon>unclassified sequences</taxon>
        <taxon>metagenomes</taxon>
        <taxon>ecological metagenomes</taxon>
    </lineage>
</organism>